<proteinExistence type="predicted"/>
<dbReference type="InterPro" id="IPR024047">
    <property type="entry name" value="MM3350-like_sf"/>
</dbReference>
<dbReference type="SUPFAM" id="SSF159941">
    <property type="entry name" value="MM3350-like"/>
    <property type="match status" value="1"/>
</dbReference>
<dbReference type="InterPro" id="IPR012912">
    <property type="entry name" value="Plasmid_pRiA4b_Orf3-like"/>
</dbReference>
<accession>A0A6N7Z5D0</accession>
<evidence type="ECO:0000313" key="3">
    <source>
        <dbReference type="Proteomes" id="UP000440096"/>
    </source>
</evidence>
<reference evidence="2 3" key="1">
    <citation type="submission" date="2019-11" db="EMBL/GenBank/DDBJ databases">
        <title>Draft genome of Amycolatopsis RM579.</title>
        <authorList>
            <person name="Duangmal K."/>
            <person name="Mingma R."/>
        </authorList>
    </citation>
    <scope>NUCLEOTIDE SEQUENCE [LARGE SCALE GENOMIC DNA]</scope>
    <source>
        <strain evidence="2 3">RM579</strain>
    </source>
</reference>
<dbReference type="EMBL" id="WMBA01000049">
    <property type="protein sequence ID" value="MTD57463.1"/>
    <property type="molecule type" value="Genomic_DNA"/>
</dbReference>
<dbReference type="AlphaFoldDB" id="A0A6N7Z5D0"/>
<feature type="domain" description="Plasmid pRiA4b Orf3-like" evidence="1">
    <location>
        <begin position="52"/>
        <end position="110"/>
    </location>
</feature>
<dbReference type="Proteomes" id="UP000440096">
    <property type="component" value="Unassembled WGS sequence"/>
</dbReference>
<keyword evidence="3" id="KW-1185">Reference proteome</keyword>
<gene>
    <name evidence="2" type="ORF">GKO32_26335</name>
</gene>
<dbReference type="OrthoDB" id="9816539at2"/>
<evidence type="ECO:0000259" key="1">
    <source>
        <dbReference type="Pfam" id="PF07929"/>
    </source>
</evidence>
<organism evidence="2 3">
    <name type="scientific">Amycolatopsis pithecellobii</name>
    <dbReference type="NCBI Taxonomy" id="664692"/>
    <lineage>
        <taxon>Bacteria</taxon>
        <taxon>Bacillati</taxon>
        <taxon>Actinomycetota</taxon>
        <taxon>Actinomycetes</taxon>
        <taxon>Pseudonocardiales</taxon>
        <taxon>Pseudonocardiaceae</taxon>
        <taxon>Amycolatopsis</taxon>
    </lineage>
</organism>
<dbReference type="Gene3D" id="3.10.290.30">
    <property type="entry name" value="MM3350-like"/>
    <property type="match status" value="1"/>
</dbReference>
<name>A0A6N7Z5D0_9PSEU</name>
<sequence length="131" mass="14766">MLPPARAFVGSLGVTTPLISTLAGRGLSHAIKLKRWVGQVACEVDGARYSDPRYGLPDHRDEHELRLSKVFPRPGNGLRCAYDLVQPWRYRITCEKIFDPDPGMRYPACSGVPDAERDRQLARLRLPQPWA</sequence>
<dbReference type="Pfam" id="PF07929">
    <property type="entry name" value="PRiA4_ORF3"/>
    <property type="match status" value="1"/>
</dbReference>
<evidence type="ECO:0000313" key="2">
    <source>
        <dbReference type="EMBL" id="MTD57463.1"/>
    </source>
</evidence>
<comment type="caution">
    <text evidence="2">The sequence shown here is derived from an EMBL/GenBank/DDBJ whole genome shotgun (WGS) entry which is preliminary data.</text>
</comment>
<protein>
    <recommendedName>
        <fullName evidence="1">Plasmid pRiA4b Orf3-like domain-containing protein</fullName>
    </recommendedName>
</protein>